<keyword evidence="1" id="KW-1133">Transmembrane helix</keyword>
<organism evidence="2">
    <name type="scientific">Lepeophtheirus salmonis</name>
    <name type="common">Salmon louse</name>
    <name type="synonym">Caligus salmonis</name>
    <dbReference type="NCBI Taxonomy" id="72036"/>
    <lineage>
        <taxon>Eukaryota</taxon>
        <taxon>Metazoa</taxon>
        <taxon>Ecdysozoa</taxon>
        <taxon>Arthropoda</taxon>
        <taxon>Crustacea</taxon>
        <taxon>Multicrustacea</taxon>
        <taxon>Hexanauplia</taxon>
        <taxon>Copepoda</taxon>
        <taxon>Siphonostomatoida</taxon>
        <taxon>Caligidae</taxon>
        <taxon>Lepeophtheirus</taxon>
    </lineage>
</organism>
<keyword evidence="1" id="KW-0472">Membrane</keyword>
<feature type="transmembrane region" description="Helical" evidence="1">
    <location>
        <begin position="6"/>
        <end position="27"/>
    </location>
</feature>
<name>A0A0K2VCV7_LEPSM</name>
<proteinExistence type="predicted"/>
<reference evidence="2" key="1">
    <citation type="submission" date="2014-05" db="EMBL/GenBank/DDBJ databases">
        <authorList>
            <person name="Chronopoulou M."/>
        </authorList>
    </citation>
    <scope>NUCLEOTIDE SEQUENCE</scope>
    <source>
        <tissue evidence="2">Whole organism</tissue>
    </source>
</reference>
<protein>
    <submittedName>
        <fullName evidence="2">Uncharacterized protein</fullName>
    </submittedName>
</protein>
<evidence type="ECO:0000256" key="1">
    <source>
        <dbReference type="SAM" id="Phobius"/>
    </source>
</evidence>
<sequence length="57" mass="7135">MIIGIPYLFFNYLHFKSLFVFYFLSYITKHRYKSFKSYQINLNVFKTFVMYVLQKRS</sequence>
<dbReference type="EMBL" id="HACA01030420">
    <property type="protein sequence ID" value="CDW47781.1"/>
    <property type="molecule type" value="Transcribed_RNA"/>
</dbReference>
<keyword evidence="1" id="KW-0812">Transmembrane</keyword>
<dbReference type="AlphaFoldDB" id="A0A0K2VCV7"/>
<accession>A0A0K2VCV7</accession>
<evidence type="ECO:0000313" key="2">
    <source>
        <dbReference type="EMBL" id="CDW47781.1"/>
    </source>
</evidence>